<evidence type="ECO:0000313" key="2">
    <source>
        <dbReference type="EMBL" id="EET60444.1"/>
    </source>
</evidence>
<feature type="region of interest" description="Disordered" evidence="1">
    <location>
        <begin position="1"/>
        <end position="32"/>
    </location>
</feature>
<proteinExistence type="predicted"/>
<name>C6LG80_9FIRM</name>
<evidence type="ECO:0000313" key="3">
    <source>
        <dbReference type="Proteomes" id="UP000005561"/>
    </source>
</evidence>
<dbReference type="EMBL" id="ACCL02000011">
    <property type="protein sequence ID" value="EET60444.1"/>
    <property type="molecule type" value="Genomic_DNA"/>
</dbReference>
<dbReference type="Proteomes" id="UP000005561">
    <property type="component" value="Unassembled WGS sequence"/>
</dbReference>
<protein>
    <submittedName>
        <fullName evidence="2">Uncharacterized protein</fullName>
    </submittedName>
</protein>
<evidence type="ECO:0000256" key="1">
    <source>
        <dbReference type="SAM" id="MobiDB-lite"/>
    </source>
</evidence>
<comment type="caution">
    <text evidence="2">The sequence shown here is derived from an EMBL/GenBank/DDBJ whole genome shotgun (WGS) entry which is preliminary data.</text>
</comment>
<keyword evidence="3" id="KW-1185">Reference proteome</keyword>
<gene>
    <name evidence="2" type="ORF">BRYFOR_07640</name>
</gene>
<dbReference type="AlphaFoldDB" id="C6LG80"/>
<reference evidence="2" key="1">
    <citation type="submission" date="2009-07" db="EMBL/GenBank/DDBJ databases">
        <authorList>
            <person name="Weinstock G."/>
            <person name="Sodergren E."/>
            <person name="Clifton S."/>
            <person name="Fulton L."/>
            <person name="Fulton B."/>
            <person name="Courtney L."/>
            <person name="Fronick C."/>
            <person name="Harrison M."/>
            <person name="Strong C."/>
            <person name="Farmer C."/>
            <person name="Delahaunty K."/>
            <person name="Markovic C."/>
            <person name="Hall O."/>
            <person name="Minx P."/>
            <person name="Tomlinson C."/>
            <person name="Mitreva M."/>
            <person name="Nelson J."/>
            <person name="Hou S."/>
            <person name="Wollam A."/>
            <person name="Pepin K.H."/>
            <person name="Johnson M."/>
            <person name="Bhonagiri V."/>
            <person name="Nash W.E."/>
            <person name="Warren W."/>
            <person name="Chinwalla A."/>
            <person name="Mardis E.R."/>
            <person name="Wilson R.K."/>
        </authorList>
    </citation>
    <scope>NUCLEOTIDE SEQUENCE [LARGE SCALE GENOMIC DNA]</scope>
    <source>
        <strain evidence="2">DSM 14469</strain>
    </source>
</reference>
<organism evidence="2 3">
    <name type="scientific">Marvinbryantia formatexigens DSM 14469</name>
    <dbReference type="NCBI Taxonomy" id="478749"/>
    <lineage>
        <taxon>Bacteria</taxon>
        <taxon>Bacillati</taxon>
        <taxon>Bacillota</taxon>
        <taxon>Clostridia</taxon>
        <taxon>Lachnospirales</taxon>
        <taxon>Lachnospiraceae</taxon>
        <taxon>Marvinbryantia</taxon>
    </lineage>
</organism>
<sequence length="71" mass="6994">MGKSSRSKSGKDRGTDRSGNNRLIRGNGGGQLGTGGILFGAGRGGITAYIGGGAAGAGGIKEFPVEIKNTK</sequence>
<accession>C6LG80</accession>